<feature type="compositionally biased region" description="Polar residues" evidence="6">
    <location>
        <begin position="1066"/>
        <end position="1085"/>
    </location>
</feature>
<keyword evidence="4" id="KW-0804">Transcription</keyword>
<dbReference type="AlphaFoldDB" id="A0A8J5KES3"/>
<feature type="region of interest" description="Disordered" evidence="6">
    <location>
        <begin position="955"/>
        <end position="999"/>
    </location>
</feature>
<feature type="region of interest" description="Disordered" evidence="6">
    <location>
        <begin position="1066"/>
        <end position="1121"/>
    </location>
</feature>
<proteinExistence type="predicted"/>
<keyword evidence="2" id="KW-0805">Transcription regulation</keyword>
<evidence type="ECO:0000256" key="4">
    <source>
        <dbReference type="ARBA" id="ARBA00023163"/>
    </source>
</evidence>
<evidence type="ECO:0000256" key="5">
    <source>
        <dbReference type="ARBA" id="ARBA00023242"/>
    </source>
</evidence>
<protein>
    <recommendedName>
        <fullName evidence="7">VAL1-3 N-terminal zinc finger domain-containing protein</fullName>
    </recommendedName>
</protein>
<evidence type="ECO:0000256" key="3">
    <source>
        <dbReference type="ARBA" id="ARBA00023125"/>
    </source>
</evidence>
<feature type="compositionally biased region" description="Basic and acidic residues" evidence="6">
    <location>
        <begin position="1086"/>
        <end position="1095"/>
    </location>
</feature>
<reference evidence="8 9" key="1">
    <citation type="submission" date="2020-08" db="EMBL/GenBank/DDBJ databases">
        <title>Plant Genome Project.</title>
        <authorList>
            <person name="Zhang R.-G."/>
        </authorList>
    </citation>
    <scope>NUCLEOTIDE SEQUENCE [LARGE SCALE GENOMIC DNA]</scope>
    <source>
        <tissue evidence="8">Rhizome</tissue>
    </source>
</reference>
<dbReference type="Pfam" id="PF25813">
    <property type="entry name" value="zf_VAL1_N"/>
    <property type="match status" value="1"/>
</dbReference>
<sequence>MASCPTFPQTVAWSATGRVLFSPFHTHSTLPVNHRIVQPSPLLVHPRQRPVSETTMRGPIDGPDVFAPSTDGHHAVHLTPRLTTAAPPPDQSPRVFVRAIEPSVAPGIIAPATSEFMSRAPRPSPSRRAIATTRSGARVPSPPSATVHARVIRRLGSCHRGDCDRWSDSVRVPFVREGGGLFLDALYFPLGRGEISSSSGFSSLLGGSAFDLRFEGDLDESRMETAKCMNVACGATEPGGEWRRGWGLRSGGFASLCVKCGIVLAFNVKMVAAITDYLVSSPLHGRISDPFILVMSKILKITTPRRYLPFPCHLCDKKSLGGGNVVPVHLHCGCIASKSFFDLLDTGGVQCINCIKNSEVPLMTNGIIQNFVSQNHQRVLALSARTFKEDTDSAVTTHACEMSANTADFKIDGGTFSKGKCTSKPDLEHSDCGIRSFAQIKSEQHSPDVVISSLSNRYQGPSASSQISLRDEKALMTDNSLCESLSQGCISMSLGNTNQIGDREVLNITERSFLSLPMACSISEGKDERKASATFQQMQRPHSFVVKCPRTSNQTFSDLSKNSLPYMRVLSASDAGRIGRLVLPKACAEIRAAYFPPISQPEEGVTPCIQSLQLQAGDTVTFSRIDPEGKLVMGYRKATNTVPLQISAIANGTFGNETLFSGIDENMTIANGYSGLLQSMKGAIDPYLASQPEHLNQSDLDVSWHKGGRSIEGLLWQPLQSSSRNIGSKSKRLLMDTEDALELKMSWEEAQELLRPPPSAKPSIVTIEDHEIEEYEGFSRFPCTLLIQVDNIKVAWSSCSAPDELSQKEMQLLLRQYEGGKITRHFSTWDGHALDSHLAKFHLAELMMCTHLMQLSFLLVRLMQTTETSACASWKRASSELVASSLDAFAAVAAVGDVGNQSMTTYSTTTKHPRHRPGCTCIVCIQPPSGKGPKHDPSCTCNVCMTVKRRFKTLMMRKKKRQSEREEAEAHKKVAWNKEEAEGTSSSSKGSQHPDLHQENEFGHVGSRAVIENPESSKEGIDLNCDPGRNGDSQTTNLRLSMMSLLQNAQRPLEMYLKQNGLASLVNEQGSQESPSSLIPETVSETEGKATDESHFTSTSKEQGAAVDEDAKAEADTSDTS</sequence>
<name>A0A8J5KES3_ZINOF</name>
<evidence type="ECO:0000256" key="2">
    <source>
        <dbReference type="ARBA" id="ARBA00023015"/>
    </source>
</evidence>
<feature type="compositionally biased region" description="Basic and acidic residues" evidence="6">
    <location>
        <begin position="963"/>
        <end position="981"/>
    </location>
</feature>
<dbReference type="Proteomes" id="UP000734854">
    <property type="component" value="Unassembled WGS sequence"/>
</dbReference>
<evidence type="ECO:0000256" key="1">
    <source>
        <dbReference type="ARBA" id="ARBA00004123"/>
    </source>
</evidence>
<organism evidence="8 9">
    <name type="scientific">Zingiber officinale</name>
    <name type="common">Ginger</name>
    <name type="synonym">Amomum zingiber</name>
    <dbReference type="NCBI Taxonomy" id="94328"/>
    <lineage>
        <taxon>Eukaryota</taxon>
        <taxon>Viridiplantae</taxon>
        <taxon>Streptophyta</taxon>
        <taxon>Embryophyta</taxon>
        <taxon>Tracheophyta</taxon>
        <taxon>Spermatophyta</taxon>
        <taxon>Magnoliopsida</taxon>
        <taxon>Liliopsida</taxon>
        <taxon>Zingiberales</taxon>
        <taxon>Zingiberaceae</taxon>
        <taxon>Zingiber</taxon>
    </lineage>
</organism>
<feature type="domain" description="VAL1-3 N-terminal zinc finger" evidence="7">
    <location>
        <begin position="329"/>
        <end position="360"/>
    </location>
</feature>
<gene>
    <name evidence="8" type="ORF">ZIOFF_061649</name>
</gene>
<evidence type="ECO:0000256" key="6">
    <source>
        <dbReference type="SAM" id="MobiDB-lite"/>
    </source>
</evidence>
<comment type="caution">
    <text evidence="8">The sequence shown here is derived from an EMBL/GenBank/DDBJ whole genome shotgun (WGS) entry which is preliminary data.</text>
</comment>
<dbReference type="PANTHER" id="PTHR46245">
    <property type="entry name" value="B3 DOMAIN-CONTAINING PROTEIN OS07G0563300"/>
    <property type="match status" value="1"/>
</dbReference>
<dbReference type="PANTHER" id="PTHR46245:SF2">
    <property type="entry name" value="B3 DOMAIN-CONTAINING TRANSCRIPTION REPRESSOR VAL2"/>
    <property type="match status" value="1"/>
</dbReference>
<dbReference type="GO" id="GO:0005634">
    <property type="term" value="C:nucleus"/>
    <property type="evidence" value="ECO:0007669"/>
    <property type="project" value="UniProtKB-SubCell"/>
</dbReference>
<comment type="subcellular location">
    <subcellularLocation>
        <location evidence="1">Nucleus</location>
    </subcellularLocation>
</comment>
<dbReference type="InterPro" id="IPR057743">
    <property type="entry name" value="Zfn_VAL1-3_N"/>
</dbReference>
<evidence type="ECO:0000259" key="7">
    <source>
        <dbReference type="Pfam" id="PF25813"/>
    </source>
</evidence>
<evidence type="ECO:0000313" key="9">
    <source>
        <dbReference type="Proteomes" id="UP000734854"/>
    </source>
</evidence>
<evidence type="ECO:0000313" key="8">
    <source>
        <dbReference type="EMBL" id="KAG6478214.1"/>
    </source>
</evidence>
<keyword evidence="5" id="KW-0539">Nucleus</keyword>
<dbReference type="GO" id="GO:0003677">
    <property type="term" value="F:DNA binding"/>
    <property type="evidence" value="ECO:0007669"/>
    <property type="project" value="UniProtKB-KW"/>
</dbReference>
<dbReference type="Gene3D" id="2.40.330.10">
    <property type="entry name" value="DNA-binding pseudobarrel domain"/>
    <property type="match status" value="2"/>
</dbReference>
<keyword evidence="9" id="KW-1185">Reference proteome</keyword>
<accession>A0A8J5KES3</accession>
<dbReference type="InterPro" id="IPR015300">
    <property type="entry name" value="DNA-bd_pseudobarrel_sf"/>
</dbReference>
<keyword evidence="3" id="KW-0238">DNA-binding</keyword>
<dbReference type="EMBL" id="JACMSC010000017">
    <property type="protein sequence ID" value="KAG6478214.1"/>
    <property type="molecule type" value="Genomic_DNA"/>
</dbReference>